<dbReference type="Proteomes" id="UP001500121">
    <property type="component" value="Unassembled WGS sequence"/>
</dbReference>
<feature type="domain" description="NAD(P)-binding" evidence="1">
    <location>
        <begin position="8"/>
        <end position="198"/>
    </location>
</feature>
<name>A0ABP8YRF7_9MICO</name>
<dbReference type="Pfam" id="PF13460">
    <property type="entry name" value="NAD_binding_10"/>
    <property type="match status" value="1"/>
</dbReference>
<accession>A0ABP8YRF7</accession>
<dbReference type="PANTHER" id="PTHR43355">
    <property type="entry name" value="FLAVIN REDUCTASE (NADPH)"/>
    <property type="match status" value="1"/>
</dbReference>
<gene>
    <name evidence="2" type="ORF">GCM10025783_00660</name>
</gene>
<dbReference type="Gene3D" id="3.40.50.720">
    <property type="entry name" value="NAD(P)-binding Rossmann-like Domain"/>
    <property type="match status" value="1"/>
</dbReference>
<organism evidence="2 3">
    <name type="scientific">Amnibacterium soli</name>
    <dbReference type="NCBI Taxonomy" id="1282736"/>
    <lineage>
        <taxon>Bacteria</taxon>
        <taxon>Bacillati</taxon>
        <taxon>Actinomycetota</taxon>
        <taxon>Actinomycetes</taxon>
        <taxon>Micrococcales</taxon>
        <taxon>Microbacteriaceae</taxon>
        <taxon>Amnibacterium</taxon>
    </lineage>
</organism>
<dbReference type="SUPFAM" id="SSF51735">
    <property type="entry name" value="NAD(P)-binding Rossmann-fold domains"/>
    <property type="match status" value="1"/>
</dbReference>
<proteinExistence type="predicted"/>
<dbReference type="InterPro" id="IPR051606">
    <property type="entry name" value="Polyketide_Oxido-like"/>
</dbReference>
<evidence type="ECO:0000313" key="2">
    <source>
        <dbReference type="EMBL" id="GAA4734836.1"/>
    </source>
</evidence>
<evidence type="ECO:0000313" key="3">
    <source>
        <dbReference type="Proteomes" id="UP001500121"/>
    </source>
</evidence>
<reference evidence="3" key="1">
    <citation type="journal article" date="2019" name="Int. J. Syst. Evol. Microbiol.">
        <title>The Global Catalogue of Microorganisms (GCM) 10K type strain sequencing project: providing services to taxonomists for standard genome sequencing and annotation.</title>
        <authorList>
            <consortium name="The Broad Institute Genomics Platform"/>
            <consortium name="The Broad Institute Genome Sequencing Center for Infectious Disease"/>
            <person name="Wu L."/>
            <person name="Ma J."/>
        </authorList>
    </citation>
    <scope>NUCLEOTIDE SEQUENCE [LARGE SCALE GENOMIC DNA]</scope>
    <source>
        <strain evidence="3">JCM 19015</strain>
    </source>
</reference>
<sequence>MARIAVLGGTGYTGGHVVREAASRGHHVTAYSRNAPEAPIEGVHYLQGSMTEEGAIAGAVAGQDVVVEALAPRGELAGRLEGLVLDAARLAAEQGARLVVVGGWSGLRPAEGEPRFSEGDVPEAFKAEVEEMVRVLEALEQHAPEGLDWLFVSPAQVFGSYAPGEALGRYRISGPVALFDEQGASAVSGADFALAIVDEIERHERTGHIGVAY</sequence>
<dbReference type="EMBL" id="BAABLP010000001">
    <property type="protein sequence ID" value="GAA4734836.1"/>
    <property type="molecule type" value="Genomic_DNA"/>
</dbReference>
<evidence type="ECO:0000259" key="1">
    <source>
        <dbReference type="Pfam" id="PF13460"/>
    </source>
</evidence>
<comment type="caution">
    <text evidence="2">The sequence shown here is derived from an EMBL/GenBank/DDBJ whole genome shotgun (WGS) entry which is preliminary data.</text>
</comment>
<dbReference type="PANTHER" id="PTHR43355:SF2">
    <property type="entry name" value="FLAVIN REDUCTASE (NADPH)"/>
    <property type="match status" value="1"/>
</dbReference>
<protein>
    <submittedName>
        <fullName evidence="2">NAD(P)H-binding protein</fullName>
    </submittedName>
</protein>
<dbReference type="InterPro" id="IPR036291">
    <property type="entry name" value="NAD(P)-bd_dom_sf"/>
</dbReference>
<keyword evidence="3" id="KW-1185">Reference proteome</keyword>
<dbReference type="InterPro" id="IPR016040">
    <property type="entry name" value="NAD(P)-bd_dom"/>
</dbReference>
<dbReference type="RefSeq" id="WP_345478899.1">
    <property type="nucleotide sequence ID" value="NZ_BAABLP010000001.1"/>
</dbReference>